<dbReference type="InterPro" id="IPR015943">
    <property type="entry name" value="WD40/YVTN_repeat-like_dom_sf"/>
</dbReference>
<evidence type="ECO:0000313" key="1">
    <source>
        <dbReference type="EMBL" id="GAH57865.1"/>
    </source>
</evidence>
<proteinExistence type="predicted"/>
<sequence length="280" mass="30142">ENWIVSYESSERDIRSLTVYNGKLYAGSTTGGMIFVYDEETWSECYNSDEDDINCLAVYNGKLYAGSATGGIVFVARSSSLSDLAVDANGFLTALMKGQESGAGLHTIATDGGGRMIGVIRDPTSDNYMAIDDEGFMQALMKGKYGAAFKTIATDSDGRMLATIRNFPYEDTVLYADSCSVALGASGYLQTAVVAAGKIWVVTNVCTYADTSYFSAIILAIRRDGGFYRVRWGADTNGGVNSIIHDSPLYLKAGDRIQVDFDTAVAATDCFIHVNGYILP</sequence>
<feature type="non-terminal residue" evidence="1">
    <location>
        <position position="1"/>
    </location>
</feature>
<dbReference type="Gene3D" id="2.130.10.10">
    <property type="entry name" value="YVTN repeat-like/Quinoprotein amine dehydrogenase"/>
    <property type="match status" value="1"/>
</dbReference>
<dbReference type="InterPro" id="IPR011047">
    <property type="entry name" value="Quinoprotein_ADH-like_sf"/>
</dbReference>
<dbReference type="SUPFAM" id="SSF50998">
    <property type="entry name" value="Quinoprotein alcohol dehydrogenase-like"/>
    <property type="match status" value="1"/>
</dbReference>
<comment type="caution">
    <text evidence="1">The sequence shown here is derived from an EMBL/GenBank/DDBJ whole genome shotgun (WGS) entry which is preliminary data.</text>
</comment>
<gene>
    <name evidence="1" type="ORF">S03H2_36686</name>
</gene>
<protein>
    <submittedName>
        <fullName evidence="1">Uncharacterized protein</fullName>
    </submittedName>
</protein>
<organism evidence="1">
    <name type="scientific">marine sediment metagenome</name>
    <dbReference type="NCBI Taxonomy" id="412755"/>
    <lineage>
        <taxon>unclassified sequences</taxon>
        <taxon>metagenomes</taxon>
        <taxon>ecological metagenomes</taxon>
    </lineage>
</organism>
<accession>X1HLC9</accession>
<reference evidence="1" key="1">
    <citation type="journal article" date="2014" name="Front. Microbiol.">
        <title>High frequency of phylogenetically diverse reductive dehalogenase-homologous genes in deep subseafloor sedimentary metagenomes.</title>
        <authorList>
            <person name="Kawai M."/>
            <person name="Futagami T."/>
            <person name="Toyoda A."/>
            <person name="Takaki Y."/>
            <person name="Nishi S."/>
            <person name="Hori S."/>
            <person name="Arai W."/>
            <person name="Tsubouchi T."/>
            <person name="Morono Y."/>
            <person name="Uchiyama I."/>
            <person name="Ito T."/>
            <person name="Fujiyama A."/>
            <person name="Inagaki F."/>
            <person name="Takami H."/>
        </authorList>
    </citation>
    <scope>NUCLEOTIDE SEQUENCE</scope>
    <source>
        <strain evidence="1">Expedition CK06-06</strain>
    </source>
</reference>
<dbReference type="EMBL" id="BARU01022528">
    <property type="protein sequence ID" value="GAH57865.1"/>
    <property type="molecule type" value="Genomic_DNA"/>
</dbReference>
<name>X1HLC9_9ZZZZ</name>
<dbReference type="AlphaFoldDB" id="X1HLC9"/>
<feature type="non-terminal residue" evidence="1">
    <location>
        <position position="280"/>
    </location>
</feature>